<evidence type="ECO:0000313" key="2">
    <source>
        <dbReference type="EMBL" id="SCZ51711.1"/>
    </source>
</evidence>
<feature type="compositionally biased region" description="Basic and acidic residues" evidence="1">
    <location>
        <begin position="60"/>
        <end position="77"/>
    </location>
</feature>
<protein>
    <recommendedName>
        <fullName evidence="4">Segregation and condensation protein A</fullName>
    </recommendedName>
</protein>
<dbReference type="AlphaFoldDB" id="A0A1G5PR67"/>
<evidence type="ECO:0000313" key="3">
    <source>
        <dbReference type="Proteomes" id="UP000199648"/>
    </source>
</evidence>
<dbReference type="OrthoDB" id="9795846at2"/>
<feature type="region of interest" description="Disordered" evidence="1">
    <location>
        <begin position="60"/>
        <end position="93"/>
    </location>
</feature>
<name>A0A1G5PR67_9GAMM</name>
<proteinExistence type="predicted"/>
<dbReference type="Proteomes" id="UP000199648">
    <property type="component" value="Unassembled WGS sequence"/>
</dbReference>
<keyword evidence="3" id="KW-1185">Reference proteome</keyword>
<evidence type="ECO:0008006" key="4">
    <source>
        <dbReference type="Google" id="ProtNLM"/>
    </source>
</evidence>
<dbReference type="EMBL" id="FMWD01000002">
    <property type="protein sequence ID" value="SCZ51711.1"/>
    <property type="molecule type" value="Genomic_DNA"/>
</dbReference>
<sequence length="93" mass="10542">MSETEFSKEEQILRAVKRVLTEVIKDTATEPGIKHPLSENTVNGLRDCLILISQREQELAAENDRPMDMRPQFKDGPKPQGDVVVPIESLKKK</sequence>
<organism evidence="2 3">
    <name type="scientific">Thiohalomonas denitrificans</name>
    <dbReference type="NCBI Taxonomy" id="415747"/>
    <lineage>
        <taxon>Bacteria</taxon>
        <taxon>Pseudomonadati</taxon>
        <taxon>Pseudomonadota</taxon>
        <taxon>Gammaproteobacteria</taxon>
        <taxon>Thiohalomonadales</taxon>
        <taxon>Thiohalomonadaceae</taxon>
        <taxon>Thiohalomonas</taxon>
    </lineage>
</organism>
<evidence type="ECO:0000256" key="1">
    <source>
        <dbReference type="SAM" id="MobiDB-lite"/>
    </source>
</evidence>
<accession>A0A1G5PR67</accession>
<reference evidence="2 3" key="1">
    <citation type="submission" date="2016-10" db="EMBL/GenBank/DDBJ databases">
        <authorList>
            <person name="de Groot N.N."/>
        </authorList>
    </citation>
    <scope>NUCLEOTIDE SEQUENCE [LARGE SCALE GENOMIC DNA]</scope>
    <source>
        <strain evidence="2 3">HLD2</strain>
    </source>
</reference>
<dbReference type="RefSeq" id="WP_092992424.1">
    <property type="nucleotide sequence ID" value="NZ_FMWD01000002.1"/>
</dbReference>
<gene>
    <name evidence="2" type="ORF">SAMN03097708_00567</name>
</gene>